<proteinExistence type="evidence at transcript level"/>
<evidence type="ECO:0000313" key="11">
    <source>
        <dbReference type="EMBL" id="JAA74447.1"/>
    </source>
</evidence>
<dbReference type="GO" id="GO:0005886">
    <property type="term" value="C:plasma membrane"/>
    <property type="evidence" value="ECO:0007669"/>
    <property type="project" value="UniProtKB-SubCell"/>
</dbReference>
<accession>M3UZG8</accession>
<keyword evidence="4 10" id="KW-0812">Transmembrane</keyword>
<organism evidence="11">
    <name type="scientific">Ips typographus</name>
    <name type="common">European spruce bark beetle</name>
    <dbReference type="NCBI Taxonomy" id="55986"/>
    <lineage>
        <taxon>Eukaryota</taxon>
        <taxon>Metazoa</taxon>
        <taxon>Ecdysozoa</taxon>
        <taxon>Arthropoda</taxon>
        <taxon>Hexapoda</taxon>
        <taxon>Insecta</taxon>
        <taxon>Pterygota</taxon>
        <taxon>Neoptera</taxon>
        <taxon>Endopterygota</taxon>
        <taxon>Coleoptera</taxon>
        <taxon>Polyphaga</taxon>
        <taxon>Cucujiformia</taxon>
        <taxon>Curculionidae</taxon>
        <taxon>Scolytinae</taxon>
        <taxon>Ips</taxon>
    </lineage>
</organism>
<feature type="transmembrane region" description="Helical" evidence="10">
    <location>
        <begin position="153"/>
        <end position="172"/>
    </location>
</feature>
<dbReference type="GO" id="GO:0004984">
    <property type="term" value="F:olfactory receptor activity"/>
    <property type="evidence" value="ECO:0007669"/>
    <property type="project" value="InterPro"/>
</dbReference>
<comment type="caution">
    <text evidence="10">Lacks conserved residue(s) required for the propagation of feature annotation.</text>
</comment>
<gene>
    <name evidence="11" type="primary">ItypOR9</name>
</gene>
<keyword evidence="8 10" id="KW-0675">Receptor</keyword>
<evidence type="ECO:0000256" key="8">
    <source>
        <dbReference type="ARBA" id="ARBA00023170"/>
    </source>
</evidence>
<keyword evidence="7 10" id="KW-0472">Membrane</keyword>
<evidence type="ECO:0000256" key="1">
    <source>
        <dbReference type="ARBA" id="ARBA00004651"/>
    </source>
</evidence>
<evidence type="ECO:0000256" key="4">
    <source>
        <dbReference type="ARBA" id="ARBA00022692"/>
    </source>
</evidence>
<comment type="similarity">
    <text evidence="10">Belongs to the insect chemoreceptor superfamily. Heteromeric odorant receptor channel (TC 1.A.69) family.</text>
</comment>
<keyword evidence="2" id="KW-1003">Cell membrane</keyword>
<name>M3UZG8_IPSTY</name>
<protein>
    <recommendedName>
        <fullName evidence="10">Odorant receptor</fullName>
    </recommendedName>
</protein>
<keyword evidence="9 10" id="KW-0807">Transducer</keyword>
<evidence type="ECO:0000256" key="6">
    <source>
        <dbReference type="ARBA" id="ARBA00022989"/>
    </source>
</evidence>
<dbReference type="PANTHER" id="PTHR21137:SF35">
    <property type="entry name" value="ODORANT RECEPTOR 19A-RELATED"/>
    <property type="match status" value="1"/>
</dbReference>
<feature type="transmembrane region" description="Helical" evidence="10">
    <location>
        <begin position="239"/>
        <end position="256"/>
    </location>
</feature>
<keyword evidence="6 10" id="KW-1133">Transmembrane helix</keyword>
<dbReference type="InterPro" id="IPR004117">
    <property type="entry name" value="7tm6_olfct_rcpt"/>
</dbReference>
<evidence type="ECO:0000256" key="10">
    <source>
        <dbReference type="RuleBase" id="RU351113"/>
    </source>
</evidence>
<reference evidence="11" key="1">
    <citation type="journal article" date="2013" name="BMC Genomics">
        <title>Antennal transcriptome analysis of the chemosensory gene families in the tree killing bark beetles, Ips typographus and Dendroctonus ponderosae (Coleoptera: Curculionidae: Scolytinae).</title>
        <authorList>
            <person name="Andersson M.N."/>
            <person name="Grosse-Wilde E."/>
            <person name="Keeling C.I."/>
            <person name="Bengtsson J.M."/>
            <person name="Yuen M.M."/>
            <person name="Li M."/>
            <person name="Hillbur Y."/>
            <person name="Bohlmann J."/>
            <person name="Hansson B.S."/>
            <person name="Schlyter F."/>
        </authorList>
    </citation>
    <scope>NUCLEOTIDE SEQUENCE</scope>
</reference>
<dbReference type="AlphaFoldDB" id="M3UZG8"/>
<dbReference type="GO" id="GO:0007165">
    <property type="term" value="P:signal transduction"/>
    <property type="evidence" value="ECO:0007669"/>
    <property type="project" value="UniProtKB-KW"/>
</dbReference>
<feature type="transmembrane region" description="Helical" evidence="10">
    <location>
        <begin position="101"/>
        <end position="123"/>
    </location>
</feature>
<keyword evidence="5 10" id="KW-0552">Olfaction</keyword>
<evidence type="ECO:0000256" key="9">
    <source>
        <dbReference type="ARBA" id="ARBA00023224"/>
    </source>
</evidence>
<evidence type="ECO:0000256" key="5">
    <source>
        <dbReference type="ARBA" id="ARBA00022725"/>
    </source>
</evidence>
<feature type="transmembrane region" description="Helical" evidence="10">
    <location>
        <begin position="43"/>
        <end position="64"/>
    </location>
</feature>
<dbReference type="PANTHER" id="PTHR21137">
    <property type="entry name" value="ODORANT RECEPTOR"/>
    <property type="match status" value="1"/>
</dbReference>
<dbReference type="Pfam" id="PF02949">
    <property type="entry name" value="7tm_6"/>
    <property type="match status" value="1"/>
</dbReference>
<comment type="subcellular location">
    <subcellularLocation>
        <location evidence="1 10">Cell membrane</location>
        <topology evidence="1 10">Multi-pass membrane protein</topology>
    </subcellularLocation>
</comment>
<evidence type="ECO:0000256" key="2">
    <source>
        <dbReference type="ARBA" id="ARBA00022475"/>
    </source>
</evidence>
<keyword evidence="3 10" id="KW-0716">Sensory transduction</keyword>
<dbReference type="EMBL" id="GACR01000013">
    <property type="protein sequence ID" value="JAA74447.1"/>
    <property type="molecule type" value="mRNA"/>
</dbReference>
<dbReference type="GO" id="GO:0005549">
    <property type="term" value="F:odorant binding"/>
    <property type="evidence" value="ECO:0007669"/>
    <property type="project" value="InterPro"/>
</dbReference>
<feature type="transmembrane region" description="Helical" evidence="10">
    <location>
        <begin position="12"/>
        <end position="31"/>
    </location>
</feature>
<evidence type="ECO:0000256" key="3">
    <source>
        <dbReference type="ARBA" id="ARBA00022606"/>
    </source>
</evidence>
<feature type="transmembrane region" description="Helical" evidence="10">
    <location>
        <begin position="262"/>
        <end position="281"/>
    </location>
</feature>
<sequence>MFSSKNLYKYYSHFASTSIIMYTIMLTIRLVQLVIEGQTPSAKLYRCFTINIVIYMMTANLIIFRRYGLPDLISQVMKDEEAALNSLDKDIRKTYLAQTKIYEFTSVAQVVSTFASGLMFIALNVYMKVKGLLKHEAFMYELWFPFNRENHDGFVIFFNLYIVVLIMFCNVASRIIPQTMIIYANAQLRVLQILLEKAFDAPCSDPLVKIQELVKKHQDLINFITFLNSALRNVIFMEYIINAINVAAGLLQFITVRAAMDLVYAFVHFSLLVIQIFVLALNANNVSTQSEAIANAAYNSQWMDQSNNIKKIIYIMIMRAQKPLVLNIGAFGVMNAESALTTMKAAYTYVSIGLQR</sequence>
<evidence type="ECO:0000256" key="7">
    <source>
        <dbReference type="ARBA" id="ARBA00023136"/>
    </source>
</evidence>